<dbReference type="GO" id="GO:0000287">
    <property type="term" value="F:magnesium ion binding"/>
    <property type="evidence" value="ECO:0007669"/>
    <property type="project" value="UniProtKB-UniRule"/>
</dbReference>
<keyword evidence="11" id="KW-0963">Cytoplasm</keyword>
<reference evidence="12 13" key="1">
    <citation type="submission" date="2016-09" db="EMBL/GenBank/DDBJ databases">
        <title>Genome sequence of Eubacterium angustum.</title>
        <authorList>
            <person name="Poehlein A."/>
            <person name="Daniel R."/>
        </authorList>
    </citation>
    <scope>NUCLEOTIDE SEQUENCE [LARGE SCALE GENOMIC DNA]</scope>
    <source>
        <strain evidence="12 13">DSM 1989</strain>
    </source>
</reference>
<feature type="binding site" evidence="11">
    <location>
        <position position="82"/>
    </location>
    <ligand>
        <name>substrate</name>
    </ligand>
</feature>
<feature type="binding site" evidence="11">
    <location>
        <position position="152"/>
    </location>
    <ligand>
        <name>ATP</name>
        <dbReference type="ChEBI" id="CHEBI:30616"/>
    </ligand>
</feature>
<comment type="caution">
    <text evidence="12">The sequence shown here is derived from an EMBL/GenBank/DDBJ whole genome shotgun (WGS) entry which is preliminary data.</text>
</comment>
<feature type="binding site" evidence="11">
    <location>
        <position position="119"/>
    </location>
    <ligand>
        <name>ATP</name>
        <dbReference type="ChEBI" id="CHEBI:30616"/>
    </ligand>
</feature>
<feature type="binding site" evidence="11">
    <location>
        <position position="60"/>
    </location>
    <ligand>
        <name>substrate</name>
    </ligand>
</feature>
<evidence type="ECO:0000313" key="13">
    <source>
        <dbReference type="Proteomes" id="UP000180254"/>
    </source>
</evidence>
<gene>
    <name evidence="11 12" type="primary">aroK</name>
    <name evidence="12" type="ORF">EUAN_19210</name>
</gene>
<dbReference type="Gene3D" id="3.40.50.300">
    <property type="entry name" value="P-loop containing nucleotide triphosphate hydrolases"/>
    <property type="match status" value="1"/>
</dbReference>
<dbReference type="GO" id="GO:0009423">
    <property type="term" value="P:chorismate biosynthetic process"/>
    <property type="evidence" value="ECO:0007669"/>
    <property type="project" value="UniProtKB-UniRule"/>
</dbReference>
<dbReference type="Pfam" id="PF01202">
    <property type="entry name" value="SKI"/>
    <property type="match status" value="1"/>
</dbReference>
<comment type="catalytic activity">
    <reaction evidence="10 11">
        <text>shikimate + ATP = 3-phosphoshikimate + ADP + H(+)</text>
        <dbReference type="Rhea" id="RHEA:13121"/>
        <dbReference type="ChEBI" id="CHEBI:15378"/>
        <dbReference type="ChEBI" id="CHEBI:30616"/>
        <dbReference type="ChEBI" id="CHEBI:36208"/>
        <dbReference type="ChEBI" id="CHEBI:145989"/>
        <dbReference type="ChEBI" id="CHEBI:456216"/>
        <dbReference type="EC" id="2.7.1.71"/>
    </reaction>
</comment>
<dbReference type="PANTHER" id="PTHR21087">
    <property type="entry name" value="SHIKIMATE KINASE"/>
    <property type="match status" value="1"/>
</dbReference>
<dbReference type="SUPFAM" id="SSF52540">
    <property type="entry name" value="P-loop containing nucleoside triphosphate hydrolases"/>
    <property type="match status" value="1"/>
</dbReference>
<keyword evidence="9 11" id="KW-0057">Aromatic amino acid biosynthesis</keyword>
<dbReference type="Proteomes" id="UP000180254">
    <property type="component" value="Unassembled WGS sequence"/>
</dbReference>
<feature type="binding site" evidence="11">
    <location>
        <position position="136"/>
    </location>
    <ligand>
        <name>substrate</name>
    </ligand>
</feature>
<dbReference type="GO" id="GO:0008652">
    <property type="term" value="P:amino acid biosynthetic process"/>
    <property type="evidence" value="ECO:0007669"/>
    <property type="project" value="UniProtKB-KW"/>
</dbReference>
<organism evidence="12 13">
    <name type="scientific">Andreesenia angusta</name>
    <dbReference type="NCBI Taxonomy" id="39480"/>
    <lineage>
        <taxon>Bacteria</taxon>
        <taxon>Bacillati</taxon>
        <taxon>Bacillota</taxon>
        <taxon>Tissierellia</taxon>
        <taxon>Tissierellales</taxon>
        <taxon>Gottschalkiaceae</taxon>
        <taxon>Andreesenia</taxon>
    </lineage>
</organism>
<dbReference type="PANTHER" id="PTHR21087:SF16">
    <property type="entry name" value="SHIKIMATE KINASE 1, CHLOROPLASTIC"/>
    <property type="match status" value="1"/>
</dbReference>
<feature type="binding site" evidence="11">
    <location>
        <position position="18"/>
    </location>
    <ligand>
        <name>Mg(2+)</name>
        <dbReference type="ChEBI" id="CHEBI:18420"/>
    </ligand>
</feature>
<dbReference type="GO" id="GO:0009073">
    <property type="term" value="P:aromatic amino acid family biosynthetic process"/>
    <property type="evidence" value="ECO:0007669"/>
    <property type="project" value="UniProtKB-KW"/>
</dbReference>
<evidence type="ECO:0000256" key="10">
    <source>
        <dbReference type="ARBA" id="ARBA00048567"/>
    </source>
</evidence>
<dbReference type="HAMAP" id="MF_00109">
    <property type="entry name" value="Shikimate_kinase"/>
    <property type="match status" value="1"/>
</dbReference>
<evidence type="ECO:0000256" key="2">
    <source>
        <dbReference type="ARBA" id="ARBA00006997"/>
    </source>
</evidence>
<sequence>MRLKEHIILIGMPGCGKTSFGRDIAKQLGVELYDTDEFLEKMQGKSIPDIFQEEGEDRFRKYETESLRAVLKKGPAVIATGGGIVKLPENRELMKNGGTVVFIDRPLDNIFSDVDTESRPLLSQNKERLQSLYEERYDLFVETADLRVVNDRCYEEVLEEIVETVKDIVEGAE</sequence>
<dbReference type="OrthoDB" id="9792692at2"/>
<evidence type="ECO:0000256" key="11">
    <source>
        <dbReference type="HAMAP-Rule" id="MF_00109"/>
    </source>
</evidence>
<evidence type="ECO:0000256" key="7">
    <source>
        <dbReference type="ARBA" id="ARBA00022777"/>
    </source>
</evidence>
<evidence type="ECO:0000256" key="4">
    <source>
        <dbReference type="ARBA" id="ARBA00022605"/>
    </source>
</evidence>
<dbReference type="EMBL" id="MKIE01000008">
    <property type="protein sequence ID" value="OHW61742.1"/>
    <property type="molecule type" value="Genomic_DNA"/>
</dbReference>
<feature type="binding site" evidence="11">
    <location>
        <begin position="14"/>
        <end position="19"/>
    </location>
    <ligand>
        <name>ATP</name>
        <dbReference type="ChEBI" id="CHEBI:30616"/>
    </ligand>
</feature>
<dbReference type="STRING" id="39480.EUAN_19210"/>
<evidence type="ECO:0000256" key="5">
    <source>
        <dbReference type="ARBA" id="ARBA00022679"/>
    </source>
</evidence>
<dbReference type="CDD" id="cd00464">
    <property type="entry name" value="SK"/>
    <property type="match status" value="1"/>
</dbReference>
<keyword evidence="11" id="KW-0460">Magnesium</keyword>
<dbReference type="GO" id="GO:0005524">
    <property type="term" value="F:ATP binding"/>
    <property type="evidence" value="ECO:0007669"/>
    <property type="project" value="UniProtKB-UniRule"/>
</dbReference>
<proteinExistence type="inferred from homology"/>
<dbReference type="InterPro" id="IPR027417">
    <property type="entry name" value="P-loop_NTPase"/>
</dbReference>
<evidence type="ECO:0000256" key="8">
    <source>
        <dbReference type="ARBA" id="ARBA00022840"/>
    </source>
</evidence>
<keyword evidence="11" id="KW-0479">Metal-binding</keyword>
<name>A0A1S1V578_9FIRM</name>
<keyword evidence="7 11" id="KW-0418">Kinase</keyword>
<dbReference type="GO" id="GO:0005829">
    <property type="term" value="C:cytosol"/>
    <property type="evidence" value="ECO:0007669"/>
    <property type="project" value="TreeGrafter"/>
</dbReference>
<keyword evidence="13" id="KW-1185">Reference proteome</keyword>
<evidence type="ECO:0000256" key="3">
    <source>
        <dbReference type="ARBA" id="ARBA00012154"/>
    </source>
</evidence>
<feature type="binding site" evidence="11">
    <location>
        <position position="36"/>
    </location>
    <ligand>
        <name>substrate</name>
    </ligand>
</feature>
<dbReference type="InterPro" id="IPR000623">
    <property type="entry name" value="Shikimate_kinase/TSH1"/>
</dbReference>
<accession>A0A1S1V578</accession>
<evidence type="ECO:0000256" key="6">
    <source>
        <dbReference type="ARBA" id="ARBA00022741"/>
    </source>
</evidence>
<dbReference type="PRINTS" id="PR01100">
    <property type="entry name" value="SHIKIMTKNASE"/>
</dbReference>
<dbReference type="UniPathway" id="UPA00053">
    <property type="reaction ID" value="UER00088"/>
</dbReference>
<dbReference type="EC" id="2.7.1.71" evidence="3 11"/>
<dbReference type="InterPro" id="IPR023000">
    <property type="entry name" value="Shikimate_kinase_CS"/>
</dbReference>
<keyword evidence="5 11" id="KW-0808">Transferase</keyword>
<protein>
    <recommendedName>
        <fullName evidence="3 11">Shikimate kinase</fullName>
        <shortName evidence="11">SK</shortName>
        <ecNumber evidence="3 11">2.7.1.71</ecNumber>
    </recommendedName>
</protein>
<evidence type="ECO:0000256" key="9">
    <source>
        <dbReference type="ARBA" id="ARBA00023141"/>
    </source>
</evidence>
<comment type="cofactor">
    <cofactor evidence="11">
        <name>Mg(2+)</name>
        <dbReference type="ChEBI" id="CHEBI:18420"/>
    </cofactor>
    <text evidence="11">Binds 1 Mg(2+) ion per subunit.</text>
</comment>
<comment type="similarity">
    <text evidence="2 11">Belongs to the shikimate kinase family.</text>
</comment>
<dbReference type="InterPro" id="IPR031322">
    <property type="entry name" value="Shikimate/glucono_kinase"/>
</dbReference>
<comment type="subcellular location">
    <subcellularLocation>
        <location evidence="11">Cytoplasm</location>
    </subcellularLocation>
</comment>
<dbReference type="AlphaFoldDB" id="A0A1S1V578"/>
<dbReference type="PROSITE" id="PS01128">
    <property type="entry name" value="SHIKIMATE_KINASE"/>
    <property type="match status" value="1"/>
</dbReference>
<comment type="function">
    <text evidence="11">Catalyzes the specific phosphorylation of the 3-hydroxyl group of shikimic acid using ATP as a cosubstrate.</text>
</comment>
<comment type="pathway">
    <text evidence="1 11">Metabolic intermediate biosynthesis; chorismate biosynthesis; chorismate from D-erythrose 4-phosphate and phosphoenolpyruvate: step 5/7.</text>
</comment>
<keyword evidence="4 11" id="KW-0028">Amino-acid biosynthesis</keyword>
<evidence type="ECO:0000313" key="12">
    <source>
        <dbReference type="EMBL" id="OHW61742.1"/>
    </source>
</evidence>
<dbReference type="GO" id="GO:0004765">
    <property type="term" value="F:shikimate kinase activity"/>
    <property type="evidence" value="ECO:0007669"/>
    <property type="project" value="UniProtKB-UniRule"/>
</dbReference>
<keyword evidence="8 11" id="KW-0067">ATP-binding</keyword>
<comment type="subunit">
    <text evidence="11">Monomer.</text>
</comment>
<evidence type="ECO:0000256" key="1">
    <source>
        <dbReference type="ARBA" id="ARBA00004842"/>
    </source>
</evidence>
<keyword evidence="6 11" id="KW-0547">Nucleotide-binding</keyword>